<dbReference type="GO" id="GO:0016987">
    <property type="term" value="F:sigma factor activity"/>
    <property type="evidence" value="ECO:0007669"/>
    <property type="project" value="UniProtKB-KW"/>
</dbReference>
<organism evidence="8 9">
    <name type="scientific">Flavilitoribacter nigricans (strain ATCC 23147 / DSM 23189 / NBRC 102662 / NCIMB 1420 / SS-2)</name>
    <name type="common">Lewinella nigricans</name>
    <dbReference type="NCBI Taxonomy" id="1122177"/>
    <lineage>
        <taxon>Bacteria</taxon>
        <taxon>Pseudomonadati</taxon>
        <taxon>Bacteroidota</taxon>
        <taxon>Saprospiria</taxon>
        <taxon>Saprospirales</taxon>
        <taxon>Lewinellaceae</taxon>
        <taxon>Flavilitoribacter</taxon>
    </lineage>
</organism>
<evidence type="ECO:0000313" key="9">
    <source>
        <dbReference type="Proteomes" id="UP000223913"/>
    </source>
</evidence>
<name>A0A2D0NCU5_FLAN2</name>
<dbReference type="SUPFAM" id="SSF88659">
    <property type="entry name" value="Sigma3 and sigma4 domains of RNA polymerase sigma factors"/>
    <property type="match status" value="1"/>
</dbReference>
<dbReference type="Proteomes" id="UP000223913">
    <property type="component" value="Unassembled WGS sequence"/>
</dbReference>
<dbReference type="InterPro" id="IPR013324">
    <property type="entry name" value="RNA_pol_sigma_r3/r4-like"/>
</dbReference>
<dbReference type="PANTHER" id="PTHR43133:SF46">
    <property type="entry name" value="RNA POLYMERASE SIGMA-70 FACTOR ECF SUBFAMILY"/>
    <property type="match status" value="1"/>
</dbReference>
<gene>
    <name evidence="8" type="ORF">CRP01_16525</name>
</gene>
<dbReference type="CDD" id="cd06171">
    <property type="entry name" value="Sigma70_r4"/>
    <property type="match status" value="1"/>
</dbReference>
<comment type="caution">
    <text evidence="8">The sequence shown here is derived from an EMBL/GenBank/DDBJ whole genome shotgun (WGS) entry which is preliminary data.</text>
</comment>
<proteinExistence type="inferred from homology"/>
<evidence type="ECO:0000256" key="3">
    <source>
        <dbReference type="ARBA" id="ARBA00023082"/>
    </source>
</evidence>
<dbReference type="NCBIfam" id="TIGR02937">
    <property type="entry name" value="sigma70-ECF"/>
    <property type="match status" value="1"/>
</dbReference>
<feature type="domain" description="RNA polymerase sigma-70 region 2" evidence="6">
    <location>
        <begin position="22"/>
        <end position="89"/>
    </location>
</feature>
<dbReference type="OrthoDB" id="9150024at2"/>
<keyword evidence="5" id="KW-0175">Coiled coil</keyword>
<dbReference type="InterPro" id="IPR014284">
    <property type="entry name" value="RNA_pol_sigma-70_dom"/>
</dbReference>
<dbReference type="Gene3D" id="1.10.1740.10">
    <property type="match status" value="1"/>
</dbReference>
<keyword evidence="9" id="KW-1185">Reference proteome</keyword>
<dbReference type="Pfam" id="PF04542">
    <property type="entry name" value="Sigma70_r2"/>
    <property type="match status" value="1"/>
</dbReference>
<dbReference type="GO" id="GO:0003677">
    <property type="term" value="F:DNA binding"/>
    <property type="evidence" value="ECO:0007669"/>
    <property type="project" value="InterPro"/>
</dbReference>
<dbReference type="Gene3D" id="1.10.10.10">
    <property type="entry name" value="Winged helix-like DNA-binding domain superfamily/Winged helix DNA-binding domain"/>
    <property type="match status" value="1"/>
</dbReference>
<feature type="coiled-coil region" evidence="5">
    <location>
        <begin position="73"/>
        <end position="134"/>
    </location>
</feature>
<dbReference type="InterPro" id="IPR013325">
    <property type="entry name" value="RNA_pol_sigma_r2"/>
</dbReference>
<dbReference type="InterPro" id="IPR013249">
    <property type="entry name" value="RNA_pol_sigma70_r4_t2"/>
</dbReference>
<dbReference type="Pfam" id="PF08281">
    <property type="entry name" value="Sigma70_r4_2"/>
    <property type="match status" value="1"/>
</dbReference>
<protein>
    <submittedName>
        <fullName evidence="8">RNA polymerase subunit sigma</fullName>
    </submittedName>
</protein>
<dbReference type="EMBL" id="PDUD01000021">
    <property type="protein sequence ID" value="PHN05593.1"/>
    <property type="molecule type" value="Genomic_DNA"/>
</dbReference>
<dbReference type="InterPro" id="IPR007627">
    <property type="entry name" value="RNA_pol_sigma70_r2"/>
</dbReference>
<dbReference type="RefSeq" id="WP_099151169.1">
    <property type="nucleotide sequence ID" value="NZ_PDUD01000021.1"/>
</dbReference>
<dbReference type="AlphaFoldDB" id="A0A2D0NCU5"/>
<sequence length="192" mass="22654">MITDQQLWQKLKDGHEDALEQIYREHVDALLRYGGQFCRDASLIEDCLHDLFVDLWRNREGLRDNDNIRPYLLVALRRKLIRQIGKLQKTQNERDTREVDFLAEPAIDESIIGREISEANARALKQAMAQLSKRQREVLYLKYFEDMSYEDICEALGINYQSVRNLVSTGIKALRKYLTVLWLIFLNFFLAN</sequence>
<evidence type="ECO:0000256" key="5">
    <source>
        <dbReference type="SAM" id="Coils"/>
    </source>
</evidence>
<keyword evidence="2" id="KW-0805">Transcription regulation</keyword>
<feature type="domain" description="RNA polymerase sigma factor 70 region 4 type 2" evidence="7">
    <location>
        <begin position="122"/>
        <end position="174"/>
    </location>
</feature>
<evidence type="ECO:0000259" key="6">
    <source>
        <dbReference type="Pfam" id="PF04542"/>
    </source>
</evidence>
<dbReference type="GO" id="GO:0006352">
    <property type="term" value="P:DNA-templated transcription initiation"/>
    <property type="evidence" value="ECO:0007669"/>
    <property type="project" value="InterPro"/>
</dbReference>
<evidence type="ECO:0000313" key="8">
    <source>
        <dbReference type="EMBL" id="PHN05593.1"/>
    </source>
</evidence>
<dbReference type="InterPro" id="IPR039425">
    <property type="entry name" value="RNA_pol_sigma-70-like"/>
</dbReference>
<dbReference type="PANTHER" id="PTHR43133">
    <property type="entry name" value="RNA POLYMERASE ECF-TYPE SIGMA FACTO"/>
    <property type="match status" value="1"/>
</dbReference>
<keyword evidence="3" id="KW-0731">Sigma factor</keyword>
<evidence type="ECO:0000259" key="7">
    <source>
        <dbReference type="Pfam" id="PF08281"/>
    </source>
</evidence>
<comment type="similarity">
    <text evidence="1">Belongs to the sigma-70 factor family. ECF subfamily.</text>
</comment>
<evidence type="ECO:0000256" key="2">
    <source>
        <dbReference type="ARBA" id="ARBA00023015"/>
    </source>
</evidence>
<dbReference type="InterPro" id="IPR036388">
    <property type="entry name" value="WH-like_DNA-bd_sf"/>
</dbReference>
<dbReference type="SUPFAM" id="SSF88946">
    <property type="entry name" value="Sigma2 domain of RNA polymerase sigma factors"/>
    <property type="match status" value="1"/>
</dbReference>
<evidence type="ECO:0000256" key="4">
    <source>
        <dbReference type="ARBA" id="ARBA00023163"/>
    </source>
</evidence>
<keyword evidence="4" id="KW-0804">Transcription</keyword>
<accession>A0A2D0NCU5</accession>
<reference evidence="8 9" key="1">
    <citation type="submission" date="2017-10" db="EMBL/GenBank/DDBJ databases">
        <title>The draft genome sequence of Lewinella nigricans NBRC 102662.</title>
        <authorList>
            <person name="Wang K."/>
        </authorList>
    </citation>
    <scope>NUCLEOTIDE SEQUENCE [LARGE SCALE GENOMIC DNA]</scope>
    <source>
        <strain evidence="8 9">NBRC 102662</strain>
    </source>
</reference>
<evidence type="ECO:0000256" key="1">
    <source>
        <dbReference type="ARBA" id="ARBA00010641"/>
    </source>
</evidence>